<evidence type="ECO:0000313" key="2">
    <source>
        <dbReference type="EMBL" id="KZS06841.1"/>
    </source>
</evidence>
<dbReference type="Proteomes" id="UP000076858">
    <property type="component" value="Unassembled WGS sequence"/>
</dbReference>
<keyword evidence="1" id="KW-1133">Transmembrane helix</keyword>
<keyword evidence="1" id="KW-0812">Transmembrane</keyword>
<dbReference type="EMBL" id="LRGB01002580">
    <property type="protein sequence ID" value="KZS06841.1"/>
    <property type="molecule type" value="Genomic_DNA"/>
</dbReference>
<dbReference type="AlphaFoldDB" id="A0A164PHN8"/>
<reference evidence="2 3" key="1">
    <citation type="submission" date="2016-03" db="EMBL/GenBank/DDBJ databases">
        <title>EvidentialGene: Evidence-directed Construction of Genes on Genomes.</title>
        <authorList>
            <person name="Gilbert D.G."/>
            <person name="Choi J.-H."/>
            <person name="Mockaitis K."/>
            <person name="Colbourne J."/>
            <person name="Pfrender M."/>
        </authorList>
    </citation>
    <scope>NUCLEOTIDE SEQUENCE [LARGE SCALE GENOMIC DNA]</scope>
    <source>
        <strain evidence="2 3">Xinb3</strain>
        <tissue evidence="2">Complete organism</tissue>
    </source>
</reference>
<protein>
    <submittedName>
        <fullName evidence="2">Uncharacterized protein</fullName>
    </submittedName>
</protein>
<proteinExistence type="predicted"/>
<comment type="caution">
    <text evidence="2">The sequence shown here is derived from an EMBL/GenBank/DDBJ whole genome shotgun (WGS) entry which is preliminary data.</text>
</comment>
<sequence>MASPFSFTWYGEAITGCALESIVLVWLRHTLAKPSQAARSALESSAQQSSWLRPTWRHSPSSFIVILTLERELHSADDA</sequence>
<gene>
    <name evidence="2" type="ORF">APZ42_029361</name>
</gene>
<accession>A0A164PHN8</accession>
<keyword evidence="3" id="KW-1185">Reference proteome</keyword>
<name>A0A164PHN8_9CRUS</name>
<evidence type="ECO:0000256" key="1">
    <source>
        <dbReference type="SAM" id="Phobius"/>
    </source>
</evidence>
<evidence type="ECO:0000313" key="3">
    <source>
        <dbReference type="Proteomes" id="UP000076858"/>
    </source>
</evidence>
<organism evidence="2 3">
    <name type="scientific">Daphnia magna</name>
    <dbReference type="NCBI Taxonomy" id="35525"/>
    <lineage>
        <taxon>Eukaryota</taxon>
        <taxon>Metazoa</taxon>
        <taxon>Ecdysozoa</taxon>
        <taxon>Arthropoda</taxon>
        <taxon>Crustacea</taxon>
        <taxon>Branchiopoda</taxon>
        <taxon>Diplostraca</taxon>
        <taxon>Cladocera</taxon>
        <taxon>Anomopoda</taxon>
        <taxon>Daphniidae</taxon>
        <taxon>Daphnia</taxon>
    </lineage>
</organism>
<keyword evidence="1" id="KW-0472">Membrane</keyword>
<feature type="transmembrane region" description="Helical" evidence="1">
    <location>
        <begin position="6"/>
        <end position="27"/>
    </location>
</feature>